<dbReference type="AlphaFoldDB" id="X1GID4"/>
<organism evidence="1">
    <name type="scientific">marine sediment metagenome</name>
    <dbReference type="NCBI Taxonomy" id="412755"/>
    <lineage>
        <taxon>unclassified sequences</taxon>
        <taxon>metagenomes</taxon>
        <taxon>ecological metagenomes</taxon>
    </lineage>
</organism>
<sequence length="105" mass="11965">MAIVKFSFQDEYIEELKKARLEQPIVRLTDLARHEQAVPLRSLFVISTAKAASGDIIRLEHFCGTLWNINSQDEQVLQRADIIHSEIKEACQALELEIRAGIFEG</sequence>
<gene>
    <name evidence="1" type="ORF">S03H2_14536</name>
</gene>
<evidence type="ECO:0000313" key="1">
    <source>
        <dbReference type="EMBL" id="GAH44585.1"/>
    </source>
</evidence>
<protein>
    <submittedName>
        <fullName evidence="1">Uncharacterized protein</fullName>
    </submittedName>
</protein>
<dbReference type="EMBL" id="BARU01007376">
    <property type="protein sequence ID" value="GAH44585.1"/>
    <property type="molecule type" value="Genomic_DNA"/>
</dbReference>
<proteinExistence type="predicted"/>
<comment type="caution">
    <text evidence="1">The sequence shown here is derived from an EMBL/GenBank/DDBJ whole genome shotgun (WGS) entry which is preliminary data.</text>
</comment>
<name>X1GID4_9ZZZZ</name>
<reference evidence="1" key="1">
    <citation type="journal article" date="2014" name="Front. Microbiol.">
        <title>High frequency of phylogenetically diverse reductive dehalogenase-homologous genes in deep subseafloor sedimentary metagenomes.</title>
        <authorList>
            <person name="Kawai M."/>
            <person name="Futagami T."/>
            <person name="Toyoda A."/>
            <person name="Takaki Y."/>
            <person name="Nishi S."/>
            <person name="Hori S."/>
            <person name="Arai W."/>
            <person name="Tsubouchi T."/>
            <person name="Morono Y."/>
            <person name="Uchiyama I."/>
            <person name="Ito T."/>
            <person name="Fujiyama A."/>
            <person name="Inagaki F."/>
            <person name="Takami H."/>
        </authorList>
    </citation>
    <scope>NUCLEOTIDE SEQUENCE</scope>
    <source>
        <strain evidence="1">Expedition CK06-06</strain>
    </source>
</reference>
<accession>X1GID4</accession>